<evidence type="ECO:0000313" key="2">
    <source>
        <dbReference type="Proteomes" id="UP001234297"/>
    </source>
</evidence>
<accession>A0ACC2LBR5</accession>
<dbReference type="Proteomes" id="UP001234297">
    <property type="component" value="Chromosome 7"/>
</dbReference>
<name>A0ACC2LBR5_PERAE</name>
<sequence>MLKGTPAKLYWASYHGGVKNNALVYDLKNNASCTCPSPLRTERLSTPTGTSALGPAVRQRREKGDVRLATGRRSDLLRQAPRLSLWQSVRNMKTNCVTPLGSSAFALAVLW</sequence>
<organism evidence="1 2">
    <name type="scientific">Persea americana</name>
    <name type="common">Avocado</name>
    <dbReference type="NCBI Taxonomy" id="3435"/>
    <lineage>
        <taxon>Eukaryota</taxon>
        <taxon>Viridiplantae</taxon>
        <taxon>Streptophyta</taxon>
        <taxon>Embryophyta</taxon>
        <taxon>Tracheophyta</taxon>
        <taxon>Spermatophyta</taxon>
        <taxon>Magnoliopsida</taxon>
        <taxon>Magnoliidae</taxon>
        <taxon>Laurales</taxon>
        <taxon>Lauraceae</taxon>
        <taxon>Persea</taxon>
    </lineage>
</organism>
<protein>
    <submittedName>
        <fullName evidence="1">Uncharacterized protein</fullName>
    </submittedName>
</protein>
<keyword evidence="2" id="KW-1185">Reference proteome</keyword>
<proteinExistence type="predicted"/>
<comment type="caution">
    <text evidence="1">The sequence shown here is derived from an EMBL/GenBank/DDBJ whole genome shotgun (WGS) entry which is preliminary data.</text>
</comment>
<evidence type="ECO:0000313" key="1">
    <source>
        <dbReference type="EMBL" id="KAJ8630758.1"/>
    </source>
</evidence>
<gene>
    <name evidence="1" type="ORF">MRB53_024081</name>
</gene>
<dbReference type="EMBL" id="CM056815">
    <property type="protein sequence ID" value="KAJ8630758.1"/>
    <property type="molecule type" value="Genomic_DNA"/>
</dbReference>
<reference evidence="1 2" key="1">
    <citation type="journal article" date="2022" name="Hortic Res">
        <title>A haplotype resolved chromosomal level avocado genome allows analysis of novel avocado genes.</title>
        <authorList>
            <person name="Nath O."/>
            <person name="Fletcher S.J."/>
            <person name="Hayward A."/>
            <person name="Shaw L.M."/>
            <person name="Masouleh A.K."/>
            <person name="Furtado A."/>
            <person name="Henry R.J."/>
            <person name="Mitter N."/>
        </authorList>
    </citation>
    <scope>NUCLEOTIDE SEQUENCE [LARGE SCALE GENOMIC DNA]</scope>
    <source>
        <strain evidence="2">cv. Hass</strain>
    </source>
</reference>